<dbReference type="AlphaFoldDB" id="A0A0L0D4B0"/>
<dbReference type="GeneID" id="25562988"/>
<dbReference type="EMBL" id="GL349444">
    <property type="protein sequence ID" value="KNC46946.1"/>
    <property type="molecule type" value="Genomic_DNA"/>
</dbReference>
<dbReference type="RefSeq" id="XP_013760218.1">
    <property type="nucleotide sequence ID" value="XM_013904764.1"/>
</dbReference>
<dbReference type="Proteomes" id="UP000054408">
    <property type="component" value="Unassembled WGS sequence"/>
</dbReference>
<gene>
    <name evidence="1" type="ORF">AMSG_03380</name>
</gene>
<sequence>MADPSPALPENKGPRPACLFDELPPLHELAARTMTMDEMFLLLDCYRVPAEVAGELIALGVNTIDSILNLDHSVQVAHFQFERRRQLNLFMRNLFNDLHAPAPPR</sequence>
<name>A0A0L0D4B0_THETB</name>
<evidence type="ECO:0000313" key="2">
    <source>
        <dbReference type="Proteomes" id="UP000054408"/>
    </source>
</evidence>
<organism evidence="1 2">
    <name type="scientific">Thecamonas trahens ATCC 50062</name>
    <dbReference type="NCBI Taxonomy" id="461836"/>
    <lineage>
        <taxon>Eukaryota</taxon>
        <taxon>Apusozoa</taxon>
        <taxon>Apusomonadida</taxon>
        <taxon>Apusomonadidae</taxon>
        <taxon>Thecamonas</taxon>
    </lineage>
</organism>
<reference evidence="1 2" key="1">
    <citation type="submission" date="2010-05" db="EMBL/GenBank/DDBJ databases">
        <title>The Genome Sequence of Thecamonas trahens ATCC 50062.</title>
        <authorList>
            <consortium name="The Broad Institute Genome Sequencing Platform"/>
            <person name="Russ C."/>
            <person name="Cuomo C."/>
            <person name="Shea T."/>
            <person name="Young S.K."/>
            <person name="Zeng Q."/>
            <person name="Koehrsen M."/>
            <person name="Haas B."/>
            <person name="Borodovsky M."/>
            <person name="Guigo R."/>
            <person name="Alvarado L."/>
            <person name="Berlin A."/>
            <person name="Bochicchio J."/>
            <person name="Borenstein D."/>
            <person name="Chapman S."/>
            <person name="Chen Z."/>
            <person name="Freedman E."/>
            <person name="Gellesch M."/>
            <person name="Goldberg J."/>
            <person name="Griggs A."/>
            <person name="Gujja S."/>
            <person name="Heilman E."/>
            <person name="Heiman D."/>
            <person name="Hepburn T."/>
            <person name="Howarth C."/>
            <person name="Jen D."/>
            <person name="Larson L."/>
            <person name="Mehta T."/>
            <person name="Park D."/>
            <person name="Pearson M."/>
            <person name="Roberts A."/>
            <person name="Saif S."/>
            <person name="Shenoy N."/>
            <person name="Sisk P."/>
            <person name="Stolte C."/>
            <person name="Sykes S."/>
            <person name="Thomson T."/>
            <person name="Walk T."/>
            <person name="White J."/>
            <person name="Yandava C."/>
            <person name="Burger G."/>
            <person name="Gray M.W."/>
            <person name="Holland P.W.H."/>
            <person name="King N."/>
            <person name="Lang F.B.F."/>
            <person name="Roger A.J."/>
            <person name="Ruiz-Trillo I."/>
            <person name="Lander E."/>
            <person name="Nusbaum C."/>
        </authorList>
    </citation>
    <scope>NUCLEOTIDE SEQUENCE [LARGE SCALE GENOMIC DNA]</scope>
    <source>
        <strain evidence="1 2">ATCC 50062</strain>
    </source>
</reference>
<keyword evidence="2" id="KW-1185">Reference proteome</keyword>
<proteinExistence type="predicted"/>
<accession>A0A0L0D4B0</accession>
<protein>
    <submittedName>
        <fullName evidence="1">Uncharacterized protein</fullName>
    </submittedName>
</protein>
<evidence type="ECO:0000313" key="1">
    <source>
        <dbReference type="EMBL" id="KNC46946.1"/>
    </source>
</evidence>